<proteinExistence type="predicted"/>
<reference evidence="1 2" key="1">
    <citation type="submission" date="2007-07" db="EMBL/GenBank/DDBJ databases">
        <title>Annotation of Clostridium perfringens E str. JGS1987.</title>
        <authorList>
            <person name="Paulsen I."/>
            <person name="Sebastian Y."/>
        </authorList>
    </citation>
    <scope>NUCLEOTIDE SEQUENCE [LARGE SCALE GENOMIC DNA]</scope>
    <source>
        <strain evidence="2">E str. JGS1987</strain>
    </source>
</reference>
<dbReference type="Pfam" id="PF16162">
    <property type="entry name" value="KwaB"/>
    <property type="match status" value="1"/>
</dbReference>
<evidence type="ECO:0000313" key="2">
    <source>
        <dbReference type="Proteomes" id="UP000005337"/>
    </source>
</evidence>
<gene>
    <name evidence="1" type="ORF">AC3_3240</name>
</gene>
<evidence type="ECO:0000313" key="1">
    <source>
        <dbReference type="EMBL" id="EDT13676.1"/>
    </source>
</evidence>
<name>B1BX99_CLOPF</name>
<organism evidence="1 2">
    <name type="scientific">Clostridium perfringens E str. JGS1987</name>
    <dbReference type="NCBI Taxonomy" id="451755"/>
    <lineage>
        <taxon>Bacteria</taxon>
        <taxon>Bacillati</taxon>
        <taxon>Bacillota</taxon>
        <taxon>Clostridia</taxon>
        <taxon>Eubacteriales</taxon>
        <taxon>Clostridiaceae</taxon>
        <taxon>Clostridium</taxon>
    </lineage>
</organism>
<dbReference type="RefSeq" id="WP_004456945.1">
    <property type="nucleotide sequence ID" value="NZ_ABDW01000042.1"/>
</dbReference>
<dbReference type="InterPro" id="IPR032359">
    <property type="entry name" value="KwaB-like"/>
</dbReference>
<sequence>MPYRRSLEELQEELINEENGLTMFLQTNNNVYSFRSGLNQQQQLEIINPTREAMIGKEYSRYDTLERRPNTIYYISQEMMEYQSVDSIIEINAQLETGEVDRARIATIETDKIKLIIFKKGRFIFLFKYNSGKLFKQGWKARFDVEEAVVEQENDNLLLLSKLVPDIIIDAQCNIAFIINVVQAEYILDINSLFTGTLTEFSNNLREFNLMREETIETFINQINGKNNYMRKLHKIQTTQSYQYFHQNIEKIPEVLAQYGLTINFDIENGQIIFDDETDVGDVLHLFADDYIRRHISERDDVMN</sequence>
<dbReference type="AlphaFoldDB" id="B1BX99"/>
<dbReference type="Proteomes" id="UP000005337">
    <property type="component" value="Unassembled WGS sequence"/>
</dbReference>
<protein>
    <recommendedName>
        <fullName evidence="3">DUF4868 domain-containing protein</fullName>
    </recommendedName>
</protein>
<comment type="caution">
    <text evidence="1">The sequence shown here is derived from an EMBL/GenBank/DDBJ whole genome shotgun (WGS) entry which is preliminary data.</text>
</comment>
<evidence type="ECO:0008006" key="3">
    <source>
        <dbReference type="Google" id="ProtNLM"/>
    </source>
</evidence>
<accession>B1BX99</accession>
<dbReference type="EMBL" id="ABDW01000042">
    <property type="protein sequence ID" value="EDT13676.1"/>
    <property type="molecule type" value="Genomic_DNA"/>
</dbReference>